<dbReference type="PANTHER" id="PTHR30146">
    <property type="entry name" value="LACI-RELATED TRANSCRIPTIONAL REPRESSOR"/>
    <property type="match status" value="1"/>
</dbReference>
<dbReference type="InterPro" id="IPR028082">
    <property type="entry name" value="Peripla_BP_I"/>
</dbReference>
<dbReference type="SMART" id="SM00345">
    <property type="entry name" value="HTH_GNTR"/>
    <property type="match status" value="1"/>
</dbReference>
<dbReference type="InterPro" id="IPR036388">
    <property type="entry name" value="WH-like_DNA-bd_sf"/>
</dbReference>
<keyword evidence="3" id="KW-0804">Transcription</keyword>
<organism evidence="5 6">
    <name type="scientific">Cohnella terricola</name>
    <dbReference type="NCBI Taxonomy" id="1289167"/>
    <lineage>
        <taxon>Bacteria</taxon>
        <taxon>Bacillati</taxon>
        <taxon>Bacillota</taxon>
        <taxon>Bacilli</taxon>
        <taxon>Bacillales</taxon>
        <taxon>Paenibacillaceae</taxon>
        <taxon>Cohnella</taxon>
    </lineage>
</organism>
<dbReference type="PROSITE" id="PS50949">
    <property type="entry name" value="HTH_GNTR"/>
    <property type="match status" value="1"/>
</dbReference>
<accession>A0A559J4W1</accession>
<dbReference type="CDD" id="cd06267">
    <property type="entry name" value="PBP1_LacI_sugar_binding-like"/>
    <property type="match status" value="1"/>
</dbReference>
<protein>
    <submittedName>
        <fullName evidence="5">Substrate-binding domain-containing protein</fullName>
    </submittedName>
</protein>
<dbReference type="Proteomes" id="UP000316330">
    <property type="component" value="Unassembled WGS sequence"/>
</dbReference>
<dbReference type="InterPro" id="IPR046335">
    <property type="entry name" value="LacI/GalR-like_sensor"/>
</dbReference>
<dbReference type="Pfam" id="PF13377">
    <property type="entry name" value="Peripla_BP_3"/>
    <property type="match status" value="1"/>
</dbReference>
<reference evidence="5 6" key="1">
    <citation type="submission" date="2019-07" db="EMBL/GenBank/DDBJ databases">
        <authorList>
            <person name="Kim J."/>
        </authorList>
    </citation>
    <scope>NUCLEOTIDE SEQUENCE [LARGE SCALE GENOMIC DNA]</scope>
    <source>
        <strain evidence="5 6">G13</strain>
    </source>
</reference>
<evidence type="ECO:0000256" key="3">
    <source>
        <dbReference type="ARBA" id="ARBA00023163"/>
    </source>
</evidence>
<dbReference type="Gene3D" id="1.10.10.10">
    <property type="entry name" value="Winged helix-like DNA-binding domain superfamily/Winged helix DNA-binding domain"/>
    <property type="match status" value="1"/>
</dbReference>
<dbReference type="EMBL" id="VNJJ01000027">
    <property type="protein sequence ID" value="TVX94920.1"/>
    <property type="molecule type" value="Genomic_DNA"/>
</dbReference>
<dbReference type="AlphaFoldDB" id="A0A559J4W1"/>
<sequence length="374" mass="42047">MTSYLYARIKEDIRKRIQEGEWSDEVRLPSSRDFAQAYRSSVNTVEKAVKELCVEGCLRRDNRRGTFISSNVVSSRSDRRNGLVAASVFGTENPLWATALRGIEDMLRHRGYHLMSFSDDRSLAKLESFVTSTDTMRMDGIILSPIFDRQRDGRSRRLYDSLAASGIKIVFLDRHEYDSDIPFVTSDNIAGAYKLARLLLDQGHRRILFLRNGDMSTFHERLLGVKQAYLDAGIGFEPDLDALVPTEFENFEEELDAYADRIGAVIDAARCTAVFAANDQIAEAVIAAFARRGIRVPDDISLVTYDALNLNRRLQLDVTGANQPFYEMGKTAASLLMNLLHGKEHLSAPSHICKAEIHYGNSVGPRNEADIGWD</sequence>
<comment type="caution">
    <text evidence="5">The sequence shown here is derived from an EMBL/GenBank/DDBJ whole genome shotgun (WGS) entry which is preliminary data.</text>
</comment>
<keyword evidence="6" id="KW-1185">Reference proteome</keyword>
<evidence type="ECO:0000259" key="4">
    <source>
        <dbReference type="PROSITE" id="PS50949"/>
    </source>
</evidence>
<evidence type="ECO:0000256" key="2">
    <source>
        <dbReference type="ARBA" id="ARBA00023125"/>
    </source>
</evidence>
<feature type="domain" description="HTH gntR-type" evidence="4">
    <location>
        <begin position="3"/>
        <end position="71"/>
    </location>
</feature>
<dbReference type="PANTHER" id="PTHR30146:SF109">
    <property type="entry name" value="HTH-TYPE TRANSCRIPTIONAL REGULATOR GALS"/>
    <property type="match status" value="1"/>
</dbReference>
<dbReference type="OrthoDB" id="9813468at2"/>
<dbReference type="GO" id="GO:0003700">
    <property type="term" value="F:DNA-binding transcription factor activity"/>
    <property type="evidence" value="ECO:0007669"/>
    <property type="project" value="InterPro"/>
</dbReference>
<keyword evidence="1" id="KW-0805">Transcription regulation</keyword>
<keyword evidence="2" id="KW-0238">DNA-binding</keyword>
<dbReference type="SUPFAM" id="SSF46785">
    <property type="entry name" value="Winged helix' DNA-binding domain"/>
    <property type="match status" value="1"/>
</dbReference>
<dbReference type="Gene3D" id="3.40.50.2300">
    <property type="match status" value="2"/>
</dbReference>
<proteinExistence type="predicted"/>
<evidence type="ECO:0000313" key="6">
    <source>
        <dbReference type="Proteomes" id="UP000316330"/>
    </source>
</evidence>
<gene>
    <name evidence="5" type="ORF">FPZ45_24440</name>
</gene>
<evidence type="ECO:0000256" key="1">
    <source>
        <dbReference type="ARBA" id="ARBA00023015"/>
    </source>
</evidence>
<dbReference type="Pfam" id="PF00392">
    <property type="entry name" value="GntR"/>
    <property type="match status" value="1"/>
</dbReference>
<dbReference type="SUPFAM" id="SSF53822">
    <property type="entry name" value="Periplasmic binding protein-like I"/>
    <property type="match status" value="1"/>
</dbReference>
<name>A0A559J4W1_9BACL</name>
<evidence type="ECO:0000313" key="5">
    <source>
        <dbReference type="EMBL" id="TVX94920.1"/>
    </source>
</evidence>
<dbReference type="InterPro" id="IPR000524">
    <property type="entry name" value="Tscrpt_reg_HTH_GntR"/>
</dbReference>
<dbReference type="RefSeq" id="WP_144707276.1">
    <property type="nucleotide sequence ID" value="NZ_VNJJ01000027.1"/>
</dbReference>
<dbReference type="GO" id="GO:0000976">
    <property type="term" value="F:transcription cis-regulatory region binding"/>
    <property type="evidence" value="ECO:0007669"/>
    <property type="project" value="TreeGrafter"/>
</dbReference>
<dbReference type="CDD" id="cd07377">
    <property type="entry name" value="WHTH_GntR"/>
    <property type="match status" value="1"/>
</dbReference>
<dbReference type="InterPro" id="IPR036390">
    <property type="entry name" value="WH_DNA-bd_sf"/>
</dbReference>